<dbReference type="Pfam" id="PF01842">
    <property type="entry name" value="ACT"/>
    <property type="match status" value="1"/>
</dbReference>
<dbReference type="CDD" id="cd13631">
    <property type="entry name" value="PBP2_Ct-PDT_like"/>
    <property type="match status" value="1"/>
</dbReference>
<comment type="catalytic activity">
    <reaction evidence="7">
        <text>prephenate + H(+) = 3-phenylpyruvate + CO2 + H2O</text>
        <dbReference type="Rhea" id="RHEA:21648"/>
        <dbReference type="ChEBI" id="CHEBI:15377"/>
        <dbReference type="ChEBI" id="CHEBI:15378"/>
        <dbReference type="ChEBI" id="CHEBI:16526"/>
        <dbReference type="ChEBI" id="CHEBI:18005"/>
        <dbReference type="ChEBI" id="CHEBI:29934"/>
        <dbReference type="EC" id="4.2.1.51"/>
    </reaction>
</comment>
<keyword evidence="3" id="KW-0028">Amino-acid biosynthesis</keyword>
<evidence type="ECO:0000256" key="8">
    <source>
        <dbReference type="SAM" id="MobiDB-lite"/>
    </source>
</evidence>
<dbReference type="GO" id="GO:0004664">
    <property type="term" value="F:prephenate dehydratase activity"/>
    <property type="evidence" value="ECO:0007669"/>
    <property type="project" value="UniProtKB-EC"/>
</dbReference>
<evidence type="ECO:0000259" key="10">
    <source>
        <dbReference type="PROSITE" id="PS51671"/>
    </source>
</evidence>
<keyword evidence="4" id="KW-0057">Aromatic amino acid biosynthesis</keyword>
<dbReference type="Pfam" id="PF00800">
    <property type="entry name" value="PDT"/>
    <property type="match status" value="1"/>
</dbReference>
<feature type="domain" description="ACT" evidence="10">
    <location>
        <begin position="287"/>
        <end position="364"/>
    </location>
</feature>
<dbReference type="OrthoDB" id="9802281at2"/>
<evidence type="ECO:0000256" key="2">
    <source>
        <dbReference type="ARBA" id="ARBA00013147"/>
    </source>
</evidence>
<dbReference type="Gene3D" id="3.40.190.10">
    <property type="entry name" value="Periplasmic binding protein-like II"/>
    <property type="match status" value="2"/>
</dbReference>
<evidence type="ECO:0000313" key="11">
    <source>
        <dbReference type="EMBL" id="PTW62560.1"/>
    </source>
</evidence>
<dbReference type="GO" id="GO:0009094">
    <property type="term" value="P:L-phenylalanine biosynthetic process"/>
    <property type="evidence" value="ECO:0007669"/>
    <property type="project" value="UniProtKB-UniPathway"/>
</dbReference>
<dbReference type="PANTHER" id="PTHR21022:SF19">
    <property type="entry name" value="PREPHENATE DEHYDRATASE-RELATED"/>
    <property type="match status" value="1"/>
</dbReference>
<dbReference type="UniPathway" id="UPA00121">
    <property type="reaction ID" value="UER00345"/>
</dbReference>
<dbReference type="CDD" id="cd04905">
    <property type="entry name" value="ACT_CM-PDT"/>
    <property type="match status" value="1"/>
</dbReference>
<dbReference type="EMBL" id="QAYG01000001">
    <property type="protein sequence ID" value="PTW62560.1"/>
    <property type="molecule type" value="Genomic_DNA"/>
</dbReference>
<feature type="domain" description="Prephenate dehydratase" evidence="9">
    <location>
        <begin position="91"/>
        <end position="272"/>
    </location>
</feature>
<proteinExistence type="predicted"/>
<evidence type="ECO:0000259" key="9">
    <source>
        <dbReference type="PROSITE" id="PS51171"/>
    </source>
</evidence>
<dbReference type="PROSITE" id="PS51671">
    <property type="entry name" value="ACT"/>
    <property type="match status" value="1"/>
</dbReference>
<dbReference type="PROSITE" id="PS51171">
    <property type="entry name" value="PREPHENATE_DEHYDR_3"/>
    <property type="match status" value="1"/>
</dbReference>
<protein>
    <recommendedName>
        <fullName evidence="2">prephenate dehydratase</fullName>
        <ecNumber evidence="2">4.2.1.51</ecNumber>
    </recommendedName>
</protein>
<evidence type="ECO:0000256" key="4">
    <source>
        <dbReference type="ARBA" id="ARBA00023141"/>
    </source>
</evidence>
<feature type="region of interest" description="Disordered" evidence="8">
    <location>
        <begin position="1"/>
        <end position="79"/>
    </location>
</feature>
<evidence type="ECO:0000313" key="12">
    <source>
        <dbReference type="Proteomes" id="UP000244081"/>
    </source>
</evidence>
<evidence type="ECO:0000256" key="6">
    <source>
        <dbReference type="ARBA" id="ARBA00023239"/>
    </source>
</evidence>
<evidence type="ECO:0000256" key="3">
    <source>
        <dbReference type="ARBA" id="ARBA00022605"/>
    </source>
</evidence>
<feature type="compositionally biased region" description="Gly residues" evidence="8">
    <location>
        <begin position="62"/>
        <end position="75"/>
    </location>
</feature>
<sequence length="382" mass="40683">MRPSRNTTGSNSGGHLRERVVCGDAGTRRRSRPDLPSAICRPGNGAPIRNDARNPALKSLGAGHGRVSGPGGVRGQGAQARDVRRPFAPAVVTYHGSAGAFAHIACRAAFPRARAIACDSLLQVIEAVRTGTAEAAVLPCENLLAGRVPDIHLLLPEIGMASEIGLTIVGEIFLPIELHLVAPAGRSLDQIRRVHSHPVALNQVRRFLSARGLAAVEQSNTATAAALVRRAGEEADAAVASELAARTYGLTILERNIEDNPVNMTRFYVLARDPVVPALHEPDILTSLLFELHNAPGALFRALGGFADAGINMTKLESYLVDGQFVATRFLCEFEGHPERDDVRQAIDILARHSTRHAILGVFPMHATGTRTRADASLGGVQ</sequence>
<keyword evidence="5" id="KW-0584">Phenylalanine biosynthesis</keyword>
<dbReference type="SUPFAM" id="SSF53850">
    <property type="entry name" value="Periplasmic binding protein-like II"/>
    <property type="match status" value="1"/>
</dbReference>
<keyword evidence="12" id="KW-1185">Reference proteome</keyword>
<organism evidence="11 12">
    <name type="scientific">Breoghania corrubedonensis</name>
    <dbReference type="NCBI Taxonomy" id="665038"/>
    <lineage>
        <taxon>Bacteria</taxon>
        <taxon>Pseudomonadati</taxon>
        <taxon>Pseudomonadota</taxon>
        <taxon>Alphaproteobacteria</taxon>
        <taxon>Hyphomicrobiales</taxon>
        <taxon>Stappiaceae</taxon>
        <taxon>Breoghania</taxon>
    </lineage>
</organism>
<gene>
    <name evidence="11" type="ORF">C8N35_101606</name>
</gene>
<keyword evidence="6" id="KW-0456">Lyase</keyword>
<dbReference type="SUPFAM" id="SSF55021">
    <property type="entry name" value="ACT-like"/>
    <property type="match status" value="1"/>
</dbReference>
<evidence type="ECO:0000256" key="7">
    <source>
        <dbReference type="ARBA" id="ARBA00047848"/>
    </source>
</evidence>
<name>A0A2T5VFN2_9HYPH</name>
<dbReference type="EC" id="4.2.1.51" evidence="2"/>
<dbReference type="PANTHER" id="PTHR21022">
    <property type="entry name" value="PREPHENATE DEHYDRATASE P PROTEIN"/>
    <property type="match status" value="1"/>
</dbReference>
<evidence type="ECO:0000256" key="1">
    <source>
        <dbReference type="ARBA" id="ARBA00004741"/>
    </source>
</evidence>
<feature type="compositionally biased region" description="Polar residues" evidence="8">
    <location>
        <begin position="1"/>
        <end position="10"/>
    </location>
</feature>
<dbReference type="Proteomes" id="UP000244081">
    <property type="component" value="Unassembled WGS sequence"/>
</dbReference>
<accession>A0A2T5VFN2</accession>
<evidence type="ECO:0000256" key="5">
    <source>
        <dbReference type="ARBA" id="ARBA00023222"/>
    </source>
</evidence>
<reference evidence="11 12" key="1">
    <citation type="submission" date="2018-04" db="EMBL/GenBank/DDBJ databases">
        <title>Genomic Encyclopedia of Archaeal and Bacterial Type Strains, Phase II (KMG-II): from individual species to whole genera.</title>
        <authorList>
            <person name="Goeker M."/>
        </authorList>
    </citation>
    <scope>NUCLEOTIDE SEQUENCE [LARGE SCALE GENOMIC DNA]</scope>
    <source>
        <strain evidence="11 12">DSM 23382</strain>
    </source>
</reference>
<dbReference type="InterPro" id="IPR002912">
    <property type="entry name" value="ACT_dom"/>
</dbReference>
<dbReference type="InterPro" id="IPR045865">
    <property type="entry name" value="ACT-like_dom_sf"/>
</dbReference>
<dbReference type="InterPro" id="IPR001086">
    <property type="entry name" value="Preph_deHydtase"/>
</dbReference>
<dbReference type="AlphaFoldDB" id="A0A2T5VFN2"/>
<comment type="pathway">
    <text evidence="1">Amino-acid biosynthesis; L-phenylalanine biosynthesis; phenylpyruvate from prephenate: step 1/1.</text>
</comment>
<dbReference type="Gene3D" id="3.30.70.260">
    <property type="match status" value="1"/>
</dbReference>
<dbReference type="GO" id="GO:0005737">
    <property type="term" value="C:cytoplasm"/>
    <property type="evidence" value="ECO:0007669"/>
    <property type="project" value="TreeGrafter"/>
</dbReference>
<comment type="caution">
    <text evidence="11">The sequence shown here is derived from an EMBL/GenBank/DDBJ whole genome shotgun (WGS) entry which is preliminary data.</text>
</comment>